<keyword evidence="2" id="KW-0472">Membrane</keyword>
<comment type="caution">
    <text evidence="3">The sequence shown here is derived from an EMBL/GenBank/DDBJ whole genome shotgun (WGS) entry which is preliminary data.</text>
</comment>
<evidence type="ECO:0000313" key="3">
    <source>
        <dbReference type="EMBL" id="KAK5088385.1"/>
    </source>
</evidence>
<keyword evidence="4" id="KW-1185">Reference proteome</keyword>
<keyword evidence="2" id="KW-1133">Transmembrane helix</keyword>
<name>A0AAN7T2Y7_9EURO</name>
<evidence type="ECO:0000256" key="1">
    <source>
        <dbReference type="SAM" id="MobiDB-lite"/>
    </source>
</evidence>
<evidence type="ECO:0000256" key="2">
    <source>
        <dbReference type="SAM" id="Phobius"/>
    </source>
</evidence>
<keyword evidence="2" id="KW-0812">Transmembrane</keyword>
<protein>
    <submittedName>
        <fullName evidence="3">Uncharacterized protein</fullName>
    </submittedName>
</protein>
<dbReference type="Proteomes" id="UP001309876">
    <property type="component" value="Unassembled WGS sequence"/>
</dbReference>
<organism evidence="3 4">
    <name type="scientific">Lithohypha guttulata</name>
    <dbReference type="NCBI Taxonomy" id="1690604"/>
    <lineage>
        <taxon>Eukaryota</taxon>
        <taxon>Fungi</taxon>
        <taxon>Dikarya</taxon>
        <taxon>Ascomycota</taxon>
        <taxon>Pezizomycotina</taxon>
        <taxon>Eurotiomycetes</taxon>
        <taxon>Chaetothyriomycetidae</taxon>
        <taxon>Chaetothyriales</taxon>
        <taxon>Trichomeriaceae</taxon>
        <taxon>Lithohypha</taxon>
    </lineage>
</organism>
<proteinExistence type="predicted"/>
<evidence type="ECO:0000313" key="4">
    <source>
        <dbReference type="Proteomes" id="UP001309876"/>
    </source>
</evidence>
<accession>A0AAN7T2Y7</accession>
<dbReference type="AlphaFoldDB" id="A0AAN7T2Y7"/>
<feature type="region of interest" description="Disordered" evidence="1">
    <location>
        <begin position="71"/>
        <end position="101"/>
    </location>
</feature>
<reference evidence="3 4" key="1">
    <citation type="submission" date="2023-08" db="EMBL/GenBank/DDBJ databases">
        <title>Black Yeasts Isolated from many extreme environments.</title>
        <authorList>
            <person name="Coleine C."/>
            <person name="Stajich J.E."/>
            <person name="Selbmann L."/>
        </authorList>
    </citation>
    <scope>NUCLEOTIDE SEQUENCE [LARGE SCALE GENOMIC DNA]</scope>
    <source>
        <strain evidence="3 4">CCFEE 5910</strain>
    </source>
</reference>
<sequence length="127" mass="14214">MASVNLDKSIKNTPGDLDCNYLCRSQNAFENFSKGQQVFTVVGIIALVAIVLVVLSYCFFPQLQRLLGRPNRQRPEYLEGQDPEELGEGSSSQVRFREPEVTATYTEARGGTATAYWTEDERIEASD</sequence>
<feature type="transmembrane region" description="Helical" evidence="2">
    <location>
        <begin position="38"/>
        <end position="60"/>
    </location>
</feature>
<gene>
    <name evidence="3" type="ORF">LTR05_002603</name>
</gene>
<dbReference type="EMBL" id="JAVRRJ010000002">
    <property type="protein sequence ID" value="KAK5088385.1"/>
    <property type="molecule type" value="Genomic_DNA"/>
</dbReference>